<dbReference type="Gene3D" id="2.120.10.80">
    <property type="entry name" value="Kelch-type beta propeller"/>
    <property type="match status" value="2"/>
</dbReference>
<dbReference type="PANTHER" id="PTHR24412">
    <property type="entry name" value="KELCH PROTEIN"/>
    <property type="match status" value="1"/>
</dbReference>
<evidence type="ECO:0000256" key="1">
    <source>
        <dbReference type="ARBA" id="ARBA00022441"/>
    </source>
</evidence>
<feature type="domain" description="BTB" evidence="3">
    <location>
        <begin position="34"/>
        <end position="101"/>
    </location>
</feature>
<evidence type="ECO:0000256" key="2">
    <source>
        <dbReference type="ARBA" id="ARBA00022737"/>
    </source>
</evidence>
<dbReference type="FunFam" id="1.25.40.420:FF:000001">
    <property type="entry name" value="Kelch-like family member 12"/>
    <property type="match status" value="1"/>
</dbReference>
<organism>
    <name type="scientific">Branchiostoma floridae</name>
    <name type="common">Florida lancelet</name>
    <name type="synonym">Amphioxus</name>
    <dbReference type="NCBI Taxonomy" id="7739"/>
    <lineage>
        <taxon>Eukaryota</taxon>
        <taxon>Metazoa</taxon>
        <taxon>Chordata</taxon>
        <taxon>Cephalochordata</taxon>
        <taxon>Leptocardii</taxon>
        <taxon>Amphioxiformes</taxon>
        <taxon>Branchiostomatidae</taxon>
        <taxon>Branchiostoma</taxon>
    </lineage>
</organism>
<dbReference type="InterPro" id="IPR006652">
    <property type="entry name" value="Kelch_1"/>
</dbReference>
<evidence type="ECO:0000313" key="6">
    <source>
        <dbReference type="RefSeq" id="XP_035698496.1"/>
    </source>
</evidence>
<dbReference type="KEGG" id="bfo:118431403"/>
<dbReference type="Gene3D" id="3.30.710.10">
    <property type="entry name" value="Potassium Channel Kv1.1, Chain A"/>
    <property type="match status" value="1"/>
</dbReference>
<dbReference type="EMBL" id="GG666515">
    <property type="protein sequence ID" value="EEN59888.1"/>
    <property type="molecule type" value="Genomic_DNA"/>
</dbReference>
<dbReference type="GO" id="GO:1990756">
    <property type="term" value="F:ubiquitin-like ligase-substrate adaptor activity"/>
    <property type="evidence" value="ECO:0000318"/>
    <property type="project" value="GO_Central"/>
</dbReference>
<dbReference type="InParanoid" id="C3YIF5"/>
<dbReference type="PIRSF" id="PIRSF037037">
    <property type="entry name" value="Kelch-like_protein_gigaxonin"/>
    <property type="match status" value="1"/>
</dbReference>
<dbReference type="Proteomes" id="UP000001554">
    <property type="component" value="Chromosome 15"/>
</dbReference>
<dbReference type="GeneID" id="118431403"/>
<dbReference type="RefSeq" id="XP_035698497.1">
    <property type="nucleotide sequence ID" value="XM_035842604.1"/>
</dbReference>
<dbReference type="Gene3D" id="1.25.40.420">
    <property type="match status" value="1"/>
</dbReference>
<keyword evidence="2" id="KW-0677">Repeat</keyword>
<dbReference type="InterPro" id="IPR015915">
    <property type="entry name" value="Kelch-typ_b-propeller"/>
</dbReference>
<protein>
    <submittedName>
        <fullName evidence="6 7">Kelch-like protein 6</fullName>
    </submittedName>
</protein>
<keyword evidence="1" id="KW-0880">Kelch repeat</keyword>
<sequence length="559" mass="62984">MDDSSLRLAYWGDPHYPRQFLNGLEGLRSEGLMLDVTLCAEGREIPCHRLVLSAYADYFHAMFCGVHSESKKDRIEILGVSAEALQQLVDYAYTSRITITTDNIQPLYEAANMLQIWPVESHCERFLIDHMSPQTCLGIWVLADKMLCTYLAEMARSYAAKYFEEVRKTEEFLELPMDFLKKYISDDDLNAMKEEEVIEAVMLWARHDLKERQKHLKELLEYVRFSHLDSEYLKNIIETDKEFAEASGIIKELMKGQSKKARSCQTFQGEILLLGGTSTDDDDEVKAQGNIYRLDTFGNCVDTTPLYILVQNSRWFAACVLGSDVIVTGGLRSLAWRYSPSLNTWTLLGLPGPARRGLHGMAVLQGQVYVVGGMSYNQDSLELFLMESTEVYDETADSWNEAAPLKQAVSNFGIANCVEKLYVFGGKISVDNLTNLVQCYDPAREEWTFVSPLPTPQNCVNACAVNSCIFLVGGQLNCVLCYNTEYDEYTEVTELLVPWDLSSATLCGHEIFITGGYNHATNTPVSTVQCFDVNSGTIMRLQDLPVPLWGHSVVTIPKL</sequence>
<dbReference type="RefSeq" id="XP_035698496.1">
    <property type="nucleotide sequence ID" value="XM_035842603.1"/>
</dbReference>
<dbReference type="RefSeq" id="XP_035698498.1">
    <property type="nucleotide sequence ID" value="XM_035842605.1"/>
</dbReference>
<name>C3YIF5_BRAFL</name>
<accession>C3YIF5</accession>
<dbReference type="PROSITE" id="PS50097">
    <property type="entry name" value="BTB"/>
    <property type="match status" value="1"/>
</dbReference>
<dbReference type="InterPro" id="IPR011333">
    <property type="entry name" value="SKP1/BTB/POZ_sf"/>
</dbReference>
<dbReference type="eggNOG" id="KOG4441">
    <property type="taxonomic scope" value="Eukaryota"/>
</dbReference>
<dbReference type="SUPFAM" id="SSF54695">
    <property type="entry name" value="POZ domain"/>
    <property type="match status" value="1"/>
</dbReference>
<dbReference type="GO" id="GO:0005737">
    <property type="term" value="C:cytoplasm"/>
    <property type="evidence" value="ECO:0000318"/>
    <property type="project" value="GO_Central"/>
</dbReference>
<dbReference type="SMART" id="SM00875">
    <property type="entry name" value="BACK"/>
    <property type="match status" value="1"/>
</dbReference>
<reference evidence="6 7" key="3">
    <citation type="submission" date="2025-04" db="UniProtKB">
        <authorList>
            <consortium name="RefSeq"/>
        </authorList>
    </citation>
    <scope>IDENTIFICATION</scope>
    <source>
        <strain evidence="6 7">S238N-H82</strain>
        <tissue evidence="6 7">Testes</tissue>
    </source>
</reference>
<reference evidence="4" key="1">
    <citation type="journal article" date="2008" name="Nature">
        <title>The amphioxus genome and the evolution of the chordate karyotype.</title>
        <authorList>
            <consortium name="US DOE Joint Genome Institute (JGI-PGF)"/>
            <person name="Putnam N.H."/>
            <person name="Butts T."/>
            <person name="Ferrier D.E.K."/>
            <person name="Furlong R.F."/>
            <person name="Hellsten U."/>
            <person name="Kawashima T."/>
            <person name="Robinson-Rechavi M."/>
            <person name="Shoguchi E."/>
            <person name="Terry A."/>
            <person name="Yu J.-K."/>
            <person name="Benito-Gutierrez E.L."/>
            <person name="Dubchak I."/>
            <person name="Garcia-Fernandez J."/>
            <person name="Gibson-Brown J.J."/>
            <person name="Grigoriev I.V."/>
            <person name="Horton A.C."/>
            <person name="de Jong P.J."/>
            <person name="Jurka J."/>
            <person name="Kapitonov V.V."/>
            <person name="Kohara Y."/>
            <person name="Kuroki Y."/>
            <person name="Lindquist E."/>
            <person name="Lucas S."/>
            <person name="Osoegawa K."/>
            <person name="Pennacchio L.A."/>
            <person name="Salamov A.A."/>
            <person name="Satou Y."/>
            <person name="Sauka-Spengler T."/>
            <person name="Schmutz J."/>
            <person name="Shin-I T."/>
            <person name="Toyoda A."/>
            <person name="Bronner-Fraser M."/>
            <person name="Fujiyama A."/>
            <person name="Holland L.Z."/>
            <person name="Holland P.W.H."/>
            <person name="Satoh N."/>
            <person name="Rokhsar D.S."/>
        </authorList>
    </citation>
    <scope>NUCLEOTIDE SEQUENCE [LARGE SCALE GENOMIC DNA]</scope>
    <source>
        <strain evidence="4">S238N-H82</strain>
        <tissue evidence="4">Testes</tissue>
    </source>
</reference>
<proteinExistence type="predicted"/>
<evidence type="ECO:0000313" key="7">
    <source>
        <dbReference type="RefSeq" id="XP_035698497.1"/>
    </source>
</evidence>
<dbReference type="GO" id="GO:0043161">
    <property type="term" value="P:proteasome-mediated ubiquitin-dependent protein catabolic process"/>
    <property type="evidence" value="ECO:0000318"/>
    <property type="project" value="GO_Central"/>
</dbReference>
<reference evidence="5" key="2">
    <citation type="journal article" date="2020" name="Nat. Ecol. Evol.">
        <title>Deeply conserved synteny resolves early events in vertebrate evolution.</title>
        <authorList>
            <person name="Simakov O."/>
            <person name="Marletaz F."/>
            <person name="Yue J.X."/>
            <person name="O'Connell B."/>
            <person name="Jenkins J."/>
            <person name="Brandt A."/>
            <person name="Calef R."/>
            <person name="Tung C.H."/>
            <person name="Huang T.K."/>
            <person name="Schmutz J."/>
            <person name="Satoh N."/>
            <person name="Yu J.K."/>
            <person name="Putnam N.H."/>
            <person name="Green R.E."/>
            <person name="Rokhsar D.S."/>
        </authorList>
    </citation>
    <scope>NUCLEOTIDE SEQUENCE [LARGE SCALE GENOMIC DNA]</scope>
    <source>
        <strain evidence="5">S238N-H82</strain>
    </source>
</reference>
<dbReference type="Pfam" id="PF24681">
    <property type="entry name" value="Kelch_KLHDC2_KLHL20_DRC7"/>
    <property type="match status" value="1"/>
</dbReference>
<dbReference type="SMART" id="SM00225">
    <property type="entry name" value="BTB"/>
    <property type="match status" value="1"/>
</dbReference>
<dbReference type="STRING" id="7739.C3YIF5"/>
<dbReference type="OrthoDB" id="6418787at2759"/>
<dbReference type="GO" id="GO:0031463">
    <property type="term" value="C:Cul3-RING ubiquitin ligase complex"/>
    <property type="evidence" value="ECO:0000318"/>
    <property type="project" value="GO_Central"/>
</dbReference>
<gene>
    <name evidence="6 7 8" type="primary">LOC118431403</name>
    <name evidence="4" type="ORF">BRAFLDRAFT_70520</name>
</gene>
<evidence type="ECO:0000313" key="8">
    <source>
        <dbReference type="RefSeq" id="XP_035698498.1"/>
    </source>
</evidence>
<evidence type="ECO:0000313" key="5">
    <source>
        <dbReference type="Proteomes" id="UP000001554"/>
    </source>
</evidence>
<dbReference type="InterPro" id="IPR000210">
    <property type="entry name" value="BTB/POZ_dom"/>
</dbReference>
<dbReference type="PANTHER" id="PTHR24412:SF272">
    <property type="entry name" value="KELCH-LIKE PROTEIN DIABLO"/>
    <property type="match status" value="1"/>
</dbReference>
<dbReference type="InterPro" id="IPR011705">
    <property type="entry name" value="BACK"/>
</dbReference>
<dbReference type="SUPFAM" id="SSF117281">
    <property type="entry name" value="Kelch motif"/>
    <property type="match status" value="1"/>
</dbReference>
<dbReference type="Pfam" id="PF01344">
    <property type="entry name" value="Kelch_1"/>
    <property type="match status" value="1"/>
</dbReference>
<dbReference type="InterPro" id="IPR017096">
    <property type="entry name" value="BTB-kelch_protein"/>
</dbReference>
<dbReference type="SMART" id="SM00612">
    <property type="entry name" value="Kelch"/>
    <property type="match status" value="4"/>
</dbReference>
<dbReference type="Pfam" id="PF00651">
    <property type="entry name" value="BTB"/>
    <property type="match status" value="1"/>
</dbReference>
<dbReference type="AlphaFoldDB" id="C3YIF5"/>
<dbReference type="Pfam" id="PF07707">
    <property type="entry name" value="BACK"/>
    <property type="match status" value="1"/>
</dbReference>
<evidence type="ECO:0000313" key="4">
    <source>
        <dbReference type="EMBL" id="EEN59888.1"/>
    </source>
</evidence>
<keyword evidence="5" id="KW-1185">Reference proteome</keyword>
<evidence type="ECO:0000259" key="3">
    <source>
        <dbReference type="PROSITE" id="PS50097"/>
    </source>
</evidence>